<proteinExistence type="predicted"/>
<gene>
    <name evidence="2" type="ORF">ACFOWM_03820</name>
</gene>
<dbReference type="SUPFAM" id="SSF48173">
    <property type="entry name" value="Cryptochrome/photolyase FAD-binding domain"/>
    <property type="match status" value="1"/>
</dbReference>
<dbReference type="PANTHER" id="PTHR38657:SF1">
    <property type="entry name" value="SLR1343 PROTEIN"/>
    <property type="match status" value="1"/>
</dbReference>
<dbReference type="InterPro" id="IPR036134">
    <property type="entry name" value="Crypto/Photolyase_FAD-like_sf"/>
</dbReference>
<feature type="domain" description="Cryptochrome/DNA photolyase FAD-binding" evidence="1">
    <location>
        <begin position="303"/>
        <end position="431"/>
    </location>
</feature>
<dbReference type="EMBL" id="JBHSCZ010000001">
    <property type="protein sequence ID" value="MFC4261993.1"/>
    <property type="molecule type" value="Genomic_DNA"/>
</dbReference>
<dbReference type="Gene3D" id="3.40.50.620">
    <property type="entry name" value="HUPs"/>
    <property type="match status" value="1"/>
</dbReference>
<keyword evidence="3" id="KW-1185">Reference proteome</keyword>
<organism evidence="2 3">
    <name type="scientific">Ferruginibacter yonginensis</name>
    <dbReference type="NCBI Taxonomy" id="1310416"/>
    <lineage>
        <taxon>Bacteria</taxon>
        <taxon>Pseudomonadati</taxon>
        <taxon>Bacteroidota</taxon>
        <taxon>Chitinophagia</taxon>
        <taxon>Chitinophagales</taxon>
        <taxon>Chitinophagaceae</taxon>
        <taxon>Ferruginibacter</taxon>
    </lineage>
</organism>
<evidence type="ECO:0000313" key="3">
    <source>
        <dbReference type="Proteomes" id="UP001595907"/>
    </source>
</evidence>
<accession>A0ABV8QQA5</accession>
<dbReference type="Pfam" id="PF03441">
    <property type="entry name" value="FAD_binding_7"/>
    <property type="match status" value="1"/>
</dbReference>
<evidence type="ECO:0000313" key="2">
    <source>
        <dbReference type="EMBL" id="MFC4261993.1"/>
    </source>
</evidence>
<dbReference type="InterPro" id="IPR014729">
    <property type="entry name" value="Rossmann-like_a/b/a_fold"/>
</dbReference>
<dbReference type="Gene3D" id="1.10.579.10">
    <property type="entry name" value="DNA Cyclobutane Dipyrimidine Photolyase, subunit A, domain 3"/>
    <property type="match status" value="1"/>
</dbReference>
<reference evidence="3" key="1">
    <citation type="journal article" date="2019" name="Int. J. Syst. Evol. Microbiol.">
        <title>The Global Catalogue of Microorganisms (GCM) 10K type strain sequencing project: providing services to taxonomists for standard genome sequencing and annotation.</title>
        <authorList>
            <consortium name="The Broad Institute Genomics Platform"/>
            <consortium name="The Broad Institute Genome Sequencing Center for Infectious Disease"/>
            <person name="Wu L."/>
            <person name="Ma J."/>
        </authorList>
    </citation>
    <scope>NUCLEOTIDE SEQUENCE [LARGE SCALE GENOMIC DNA]</scope>
    <source>
        <strain evidence="3">CECT 8289</strain>
    </source>
</reference>
<evidence type="ECO:0000259" key="1">
    <source>
        <dbReference type="Pfam" id="PF03441"/>
    </source>
</evidence>
<dbReference type="Proteomes" id="UP001595907">
    <property type="component" value="Unassembled WGS sequence"/>
</dbReference>
<dbReference type="PANTHER" id="PTHR38657">
    <property type="entry name" value="SLR1343 PROTEIN"/>
    <property type="match status" value="1"/>
</dbReference>
<sequence>MTAVSLIFPHQLFNLKKIAPLQQRVVLVEEALFFTQYNFHQQKLVFHRASMKQYAAHLTENGYNVLYINSNEPIHDISKLIPHLKKSLKVTDIHFTEVVDNWLYRRLKNACKKQQIQLHQHTTPAFLNTLQEGNQFFDSKKRYFQTDFYIHQRKTRGILLDDGGQPVGGQWSYDADNRKKYPSSEKPPKLAFPSTNTFVKEALQYVATNFGNNYGVTTNFIYPINEQDALHWLKDFLQHRFEKFGVYEDALVANEHYLHHSLLSPLLNAGLLTPQQIIDTTLQFAAKHQIPLNSTEGFIRQIIGWREFIRMVYEREGSKQRTTNYWGFTRKIPATFWTGNTGITPIDNVIKKVLQTGYLHHIERLMLLGNFMLLCEFDPDEVYRWFMELFIDSYDWVMVPNVYGMVQFADGGLMTTKPYISGSNYITKMSDYKKGEWTSIWDALFWRFMHTQRTFFSKNPRLGMLLKTFDKMDATKRNQLLTTADAYLASLDDAFEKK</sequence>
<dbReference type="Pfam" id="PF04244">
    <property type="entry name" value="DPRP"/>
    <property type="match status" value="1"/>
</dbReference>
<name>A0ABV8QQA5_9BACT</name>
<dbReference type="InterPro" id="IPR007357">
    <property type="entry name" value="PhrB-like"/>
</dbReference>
<dbReference type="RefSeq" id="WP_379707307.1">
    <property type="nucleotide sequence ID" value="NZ_JBHSCZ010000001.1"/>
</dbReference>
<comment type="caution">
    <text evidence="2">The sequence shown here is derived from an EMBL/GenBank/DDBJ whole genome shotgun (WGS) entry which is preliminary data.</text>
</comment>
<dbReference type="Gene3D" id="1.25.40.80">
    <property type="match status" value="1"/>
</dbReference>
<protein>
    <submittedName>
        <fullName evidence="2">Cryptochrome/photolyase family protein</fullName>
    </submittedName>
</protein>
<dbReference type="InterPro" id="IPR052551">
    <property type="entry name" value="UV-DNA_repair_photolyase"/>
</dbReference>
<dbReference type="InterPro" id="IPR005101">
    <property type="entry name" value="Cryptochr/Photolyase_FAD-bd"/>
</dbReference>
<dbReference type="Gene3D" id="1.10.10.1710">
    <property type="entry name" value="Deoxyribodipyrimidine photolyase-related"/>
    <property type="match status" value="1"/>
</dbReference>